<keyword evidence="2" id="KW-1185">Reference proteome</keyword>
<name>A0ACC2TKY0_9FUNG</name>
<dbReference type="Proteomes" id="UP001165960">
    <property type="component" value="Unassembled WGS sequence"/>
</dbReference>
<evidence type="ECO:0000313" key="1">
    <source>
        <dbReference type="EMBL" id="KAJ9075026.1"/>
    </source>
</evidence>
<evidence type="ECO:0000313" key="2">
    <source>
        <dbReference type="Proteomes" id="UP001165960"/>
    </source>
</evidence>
<comment type="caution">
    <text evidence="1">The sequence shown here is derived from an EMBL/GenBank/DDBJ whole genome shotgun (WGS) entry which is preliminary data.</text>
</comment>
<sequence>MRKPLHLIPLLEEQVFAPHQPPEALARALLHAPWLLSGLVLMELDAYFPQSLSRSQLVVGLGWSDGGRPTVMEESAHHRMGSNFTM</sequence>
<proteinExistence type="predicted"/>
<organism evidence="1 2">
    <name type="scientific">Entomophthora muscae</name>
    <dbReference type="NCBI Taxonomy" id="34485"/>
    <lineage>
        <taxon>Eukaryota</taxon>
        <taxon>Fungi</taxon>
        <taxon>Fungi incertae sedis</taxon>
        <taxon>Zoopagomycota</taxon>
        <taxon>Entomophthoromycotina</taxon>
        <taxon>Entomophthoromycetes</taxon>
        <taxon>Entomophthorales</taxon>
        <taxon>Entomophthoraceae</taxon>
        <taxon>Entomophthora</taxon>
    </lineage>
</organism>
<reference evidence="1" key="1">
    <citation type="submission" date="2022-04" db="EMBL/GenBank/DDBJ databases">
        <title>Genome of the entomopathogenic fungus Entomophthora muscae.</title>
        <authorList>
            <person name="Elya C."/>
            <person name="Lovett B.R."/>
            <person name="Lee E."/>
            <person name="Macias A.M."/>
            <person name="Hajek A.E."/>
            <person name="De Bivort B.L."/>
            <person name="Kasson M.T."/>
            <person name="De Fine Licht H.H."/>
            <person name="Stajich J.E."/>
        </authorList>
    </citation>
    <scope>NUCLEOTIDE SEQUENCE</scope>
    <source>
        <strain evidence="1">Berkeley</strain>
    </source>
</reference>
<gene>
    <name evidence="1" type="ORF">DSO57_1000310</name>
</gene>
<dbReference type="EMBL" id="QTSX02002841">
    <property type="protein sequence ID" value="KAJ9075026.1"/>
    <property type="molecule type" value="Genomic_DNA"/>
</dbReference>
<accession>A0ACC2TKY0</accession>
<protein>
    <submittedName>
        <fullName evidence="1">Uncharacterized protein</fullName>
    </submittedName>
</protein>